<dbReference type="Pfam" id="PF00919">
    <property type="entry name" value="UPF0004"/>
    <property type="match status" value="1"/>
</dbReference>
<dbReference type="GO" id="GO:0035596">
    <property type="term" value="F:methylthiotransferase activity"/>
    <property type="evidence" value="ECO:0007669"/>
    <property type="project" value="InterPro"/>
</dbReference>
<name>X8CEP9_MYCXE</name>
<feature type="region of interest" description="Disordered" evidence="1">
    <location>
        <begin position="48"/>
        <end position="74"/>
    </location>
</feature>
<dbReference type="InterPro" id="IPR013848">
    <property type="entry name" value="Methylthiotransferase_N"/>
</dbReference>
<dbReference type="Gene3D" id="3.40.50.12160">
    <property type="entry name" value="Methylthiotransferase, N-terminal domain"/>
    <property type="match status" value="1"/>
</dbReference>
<dbReference type="PROSITE" id="PS51449">
    <property type="entry name" value="MTTASE_N"/>
    <property type="match status" value="1"/>
</dbReference>
<evidence type="ECO:0000259" key="2">
    <source>
        <dbReference type="PROSITE" id="PS51449"/>
    </source>
</evidence>
<dbReference type="AlphaFoldDB" id="X8CEP9"/>
<reference evidence="3" key="1">
    <citation type="submission" date="2014-01" db="EMBL/GenBank/DDBJ databases">
        <authorList>
            <person name="Brown-Elliot B."/>
            <person name="Wallace R."/>
            <person name="Lenaerts A."/>
            <person name="Ordway D."/>
            <person name="DeGroote M.A."/>
            <person name="Parker T."/>
            <person name="Sizemore C."/>
            <person name="Tallon L.J."/>
            <person name="Sadzewicz L.K."/>
            <person name="Sengamalay N."/>
            <person name="Fraser C.M."/>
            <person name="Hine E."/>
            <person name="Shefchek K.A."/>
            <person name="Das S.P."/>
            <person name="Tettelin H."/>
        </authorList>
    </citation>
    <scope>NUCLEOTIDE SEQUENCE [LARGE SCALE GENOMIC DNA]</scope>
    <source>
        <strain evidence="3">4042</strain>
    </source>
</reference>
<gene>
    <name evidence="3" type="ORF">I553_1421</name>
</gene>
<dbReference type="EMBL" id="JAOB01000032">
    <property type="protein sequence ID" value="EUA54584.1"/>
    <property type="molecule type" value="Genomic_DNA"/>
</dbReference>
<proteinExistence type="predicted"/>
<evidence type="ECO:0000256" key="1">
    <source>
        <dbReference type="SAM" id="MobiDB-lite"/>
    </source>
</evidence>
<comment type="caution">
    <text evidence="3">The sequence shown here is derived from an EMBL/GenBank/DDBJ whole genome shotgun (WGS) entry which is preliminary data.</text>
</comment>
<dbReference type="GO" id="GO:0046872">
    <property type="term" value="F:metal ion binding"/>
    <property type="evidence" value="ECO:0007669"/>
    <property type="project" value="UniProtKB-KW"/>
</dbReference>
<dbReference type="GO" id="GO:0051539">
    <property type="term" value="F:4 iron, 4 sulfur cluster binding"/>
    <property type="evidence" value="ECO:0007669"/>
    <property type="project" value="UniProtKB-KW"/>
</dbReference>
<feature type="compositionally biased region" description="Polar residues" evidence="1">
    <location>
        <begin position="55"/>
        <end position="74"/>
    </location>
</feature>
<organism evidence="3">
    <name type="scientific">Mycobacterium xenopi 4042</name>
    <dbReference type="NCBI Taxonomy" id="1299334"/>
    <lineage>
        <taxon>Bacteria</taxon>
        <taxon>Bacillati</taxon>
        <taxon>Actinomycetota</taxon>
        <taxon>Actinomycetes</taxon>
        <taxon>Mycobacteriales</taxon>
        <taxon>Mycobacteriaceae</taxon>
        <taxon>Mycobacterium</taxon>
    </lineage>
</organism>
<accession>X8CEP9</accession>
<dbReference type="InterPro" id="IPR038135">
    <property type="entry name" value="Methylthiotransferase_N_sf"/>
</dbReference>
<evidence type="ECO:0000313" key="3">
    <source>
        <dbReference type="EMBL" id="EUA54584.1"/>
    </source>
</evidence>
<feature type="domain" description="MTTase N-terminal" evidence="2">
    <location>
        <begin position="16"/>
        <end position="74"/>
    </location>
</feature>
<dbReference type="PATRIC" id="fig|1299334.3.peg.3231"/>
<protein>
    <recommendedName>
        <fullName evidence="2">MTTase N-terminal domain-containing protein</fullName>
    </recommendedName>
</protein>
<sequence>MGSMTAPAVAAASPTRTYEVRTYGCQMNVHDSERLAGLLEEAGYRRAPKAPTPTWWCSTRAPSGKTPTTSSTAT</sequence>